<dbReference type="Gene3D" id="3.40.50.1000">
    <property type="entry name" value="HAD superfamily/HAD-like"/>
    <property type="match status" value="1"/>
</dbReference>
<evidence type="ECO:0000256" key="1">
    <source>
        <dbReference type="ARBA" id="ARBA00009589"/>
    </source>
</evidence>
<dbReference type="EMBL" id="BAABFN010000022">
    <property type="protein sequence ID" value="GAA4319819.1"/>
    <property type="molecule type" value="Genomic_DNA"/>
</dbReference>
<evidence type="ECO:0000313" key="3">
    <source>
        <dbReference type="Proteomes" id="UP001501207"/>
    </source>
</evidence>
<gene>
    <name evidence="2" type="ORF">GCM10023143_33520</name>
</gene>
<dbReference type="InterPro" id="IPR010708">
    <property type="entry name" value="5'(3')-deoxyribonucleotidase"/>
</dbReference>
<accession>A0ABP8G903</accession>
<name>A0ABP8G903_9BACT</name>
<dbReference type="PANTHER" id="PTHR16504">
    <property type="entry name" value="5'(3')-DEOXYRIBONUCLEOTIDASE"/>
    <property type="match status" value="1"/>
</dbReference>
<dbReference type="PANTHER" id="PTHR16504:SF4">
    <property type="entry name" value="5'(3')-DEOXYRIBONUCLEOTIDASE"/>
    <property type="match status" value="1"/>
</dbReference>
<dbReference type="InterPro" id="IPR036412">
    <property type="entry name" value="HAD-like_sf"/>
</dbReference>
<comment type="similarity">
    <text evidence="1">Belongs to the 5'(3')-deoxyribonucleotidase family.</text>
</comment>
<dbReference type="InterPro" id="IPR023214">
    <property type="entry name" value="HAD_sf"/>
</dbReference>
<dbReference type="Pfam" id="PF06941">
    <property type="entry name" value="NT5C"/>
    <property type="match status" value="1"/>
</dbReference>
<keyword evidence="3" id="KW-1185">Reference proteome</keyword>
<reference evidence="3" key="1">
    <citation type="journal article" date="2019" name="Int. J. Syst. Evol. Microbiol.">
        <title>The Global Catalogue of Microorganisms (GCM) 10K type strain sequencing project: providing services to taxonomists for standard genome sequencing and annotation.</title>
        <authorList>
            <consortium name="The Broad Institute Genomics Platform"/>
            <consortium name="The Broad Institute Genome Sequencing Center for Infectious Disease"/>
            <person name="Wu L."/>
            <person name="Ma J."/>
        </authorList>
    </citation>
    <scope>NUCLEOTIDE SEQUENCE [LARGE SCALE GENOMIC DNA]</scope>
    <source>
        <strain evidence="3">JCM 17664</strain>
    </source>
</reference>
<dbReference type="RefSeq" id="WP_344981535.1">
    <property type="nucleotide sequence ID" value="NZ_BAABFN010000022.1"/>
</dbReference>
<protein>
    <submittedName>
        <fullName evidence="2">5'-3'-deoxyribonucleotidase</fullName>
    </submittedName>
</protein>
<sequence length="155" mass="17819">MNPKELLFVDMDGVLVDFYKGVRSHHPGFDQYETAQQRETTAALSCIPGFFTGLEPVDGAVEAFRRLSEPYEVYVLSTPDWYGVNSWTEKRIWVEQHLGETAFKRLILTHNKGLFSGRALIDDRIRNGVEHFRGEHIHFGTTAFPDWTAVLNYLL</sequence>
<organism evidence="2 3">
    <name type="scientific">Compostibacter hankyongensis</name>
    <dbReference type="NCBI Taxonomy" id="1007089"/>
    <lineage>
        <taxon>Bacteria</taxon>
        <taxon>Pseudomonadati</taxon>
        <taxon>Bacteroidota</taxon>
        <taxon>Chitinophagia</taxon>
        <taxon>Chitinophagales</taxon>
        <taxon>Chitinophagaceae</taxon>
        <taxon>Compostibacter</taxon>
    </lineage>
</organism>
<evidence type="ECO:0000313" key="2">
    <source>
        <dbReference type="EMBL" id="GAA4319819.1"/>
    </source>
</evidence>
<dbReference type="SUPFAM" id="SSF56784">
    <property type="entry name" value="HAD-like"/>
    <property type="match status" value="1"/>
</dbReference>
<dbReference type="Proteomes" id="UP001501207">
    <property type="component" value="Unassembled WGS sequence"/>
</dbReference>
<comment type="caution">
    <text evidence="2">The sequence shown here is derived from an EMBL/GenBank/DDBJ whole genome shotgun (WGS) entry which is preliminary data.</text>
</comment>
<proteinExistence type="inferred from homology"/>